<dbReference type="GO" id="GO:0003677">
    <property type="term" value="F:DNA binding"/>
    <property type="evidence" value="ECO:0007669"/>
    <property type="project" value="UniProtKB-KW"/>
</dbReference>
<dbReference type="GO" id="GO:0003700">
    <property type="term" value="F:DNA-binding transcription factor activity"/>
    <property type="evidence" value="ECO:0007669"/>
    <property type="project" value="InterPro"/>
</dbReference>
<evidence type="ECO:0000256" key="1">
    <source>
        <dbReference type="ARBA" id="ARBA00023015"/>
    </source>
</evidence>
<dbReference type="InterPro" id="IPR036388">
    <property type="entry name" value="WH-like_DNA-bd_sf"/>
</dbReference>
<comment type="caution">
    <text evidence="5">The sequence shown here is derived from an EMBL/GenBank/DDBJ whole genome shotgun (WGS) entry which is preliminary data.</text>
</comment>
<evidence type="ECO:0000313" key="6">
    <source>
        <dbReference type="Proteomes" id="UP000289411"/>
    </source>
</evidence>
<keyword evidence="2" id="KW-0238">DNA-binding</keyword>
<name>A0A4Q2RG18_9HYPH</name>
<keyword evidence="6" id="KW-1185">Reference proteome</keyword>
<dbReference type="EMBL" id="QYBC01000007">
    <property type="protein sequence ID" value="RYB05325.1"/>
    <property type="molecule type" value="Genomic_DNA"/>
</dbReference>
<dbReference type="PROSITE" id="PS50949">
    <property type="entry name" value="HTH_GNTR"/>
    <property type="match status" value="1"/>
</dbReference>
<dbReference type="PANTHER" id="PTHR43537">
    <property type="entry name" value="TRANSCRIPTIONAL REGULATOR, GNTR FAMILY"/>
    <property type="match status" value="1"/>
</dbReference>
<dbReference type="SUPFAM" id="SSF48008">
    <property type="entry name" value="GntR ligand-binding domain-like"/>
    <property type="match status" value="1"/>
</dbReference>
<dbReference type="CDD" id="cd07377">
    <property type="entry name" value="WHTH_GntR"/>
    <property type="match status" value="1"/>
</dbReference>
<dbReference type="Gene3D" id="1.10.10.10">
    <property type="entry name" value="Winged helix-like DNA-binding domain superfamily/Winged helix DNA-binding domain"/>
    <property type="match status" value="1"/>
</dbReference>
<dbReference type="InterPro" id="IPR000524">
    <property type="entry name" value="Tscrpt_reg_HTH_GntR"/>
</dbReference>
<dbReference type="SMART" id="SM00345">
    <property type="entry name" value="HTH_GNTR"/>
    <property type="match status" value="1"/>
</dbReference>
<dbReference type="AlphaFoldDB" id="A0A4Q2RG18"/>
<evidence type="ECO:0000313" key="5">
    <source>
        <dbReference type="EMBL" id="RYB05325.1"/>
    </source>
</evidence>
<evidence type="ECO:0000259" key="4">
    <source>
        <dbReference type="PROSITE" id="PS50949"/>
    </source>
</evidence>
<gene>
    <name evidence="5" type="ORF">D3272_10300</name>
</gene>
<keyword evidence="3" id="KW-0804">Transcription</keyword>
<dbReference type="InterPro" id="IPR008920">
    <property type="entry name" value="TF_FadR/GntR_C"/>
</dbReference>
<dbReference type="Gene3D" id="1.20.120.530">
    <property type="entry name" value="GntR ligand-binding domain-like"/>
    <property type="match status" value="1"/>
</dbReference>
<reference evidence="5 6" key="1">
    <citation type="submission" date="2018-09" db="EMBL/GenBank/DDBJ databases">
        <authorList>
            <person name="Grouzdev D.S."/>
            <person name="Krutkina M.S."/>
        </authorList>
    </citation>
    <scope>NUCLEOTIDE SEQUENCE [LARGE SCALE GENOMIC DNA]</scope>
    <source>
        <strain evidence="5 6">RmlP001</strain>
    </source>
</reference>
<dbReference type="OrthoDB" id="8638122at2"/>
<evidence type="ECO:0000256" key="2">
    <source>
        <dbReference type="ARBA" id="ARBA00023125"/>
    </source>
</evidence>
<accession>A0A4Q2RG18</accession>
<reference evidence="5 6" key="2">
    <citation type="submission" date="2019-02" db="EMBL/GenBank/DDBJ databases">
        <title>'Lichenibacterium ramalinii' gen. nov. sp. nov., 'Lichenibacterium minor' gen. nov. sp. nov.</title>
        <authorList>
            <person name="Pankratov T."/>
        </authorList>
    </citation>
    <scope>NUCLEOTIDE SEQUENCE [LARGE SCALE GENOMIC DNA]</scope>
    <source>
        <strain evidence="5 6">RmlP001</strain>
    </source>
</reference>
<dbReference type="InterPro" id="IPR036390">
    <property type="entry name" value="WH_DNA-bd_sf"/>
</dbReference>
<dbReference type="RefSeq" id="WP_129219077.1">
    <property type="nucleotide sequence ID" value="NZ_QYBC01000007.1"/>
</dbReference>
<dbReference type="Pfam" id="PF07729">
    <property type="entry name" value="FCD"/>
    <property type="match status" value="1"/>
</dbReference>
<organism evidence="5 6">
    <name type="scientific">Lichenibacterium ramalinae</name>
    <dbReference type="NCBI Taxonomy" id="2316527"/>
    <lineage>
        <taxon>Bacteria</taxon>
        <taxon>Pseudomonadati</taxon>
        <taxon>Pseudomonadota</taxon>
        <taxon>Alphaproteobacteria</taxon>
        <taxon>Hyphomicrobiales</taxon>
        <taxon>Lichenihabitantaceae</taxon>
        <taxon>Lichenibacterium</taxon>
    </lineage>
</organism>
<dbReference type="Proteomes" id="UP000289411">
    <property type="component" value="Unassembled WGS sequence"/>
</dbReference>
<evidence type="ECO:0000256" key="3">
    <source>
        <dbReference type="ARBA" id="ARBA00023163"/>
    </source>
</evidence>
<sequence>MNDKPASLRDNVYAAIRSEILLCRLAPGEDMREAELAARFEVSRQPVREALLRLEQERLVTVLPRQGYRVNAVSVSDARDLLRFRQALEPACATEACEAASDPVLAGLDAFRSVSDDGEHDGFIAYNRDFHAALAAASGNRRMARAARELIEQSDRLTRASLTGIRGRDPAQLIAEHAAIIDAVQARDARTAARLVREHIAKAEKRILAALSRAAIVD</sequence>
<dbReference type="Pfam" id="PF00392">
    <property type="entry name" value="GntR"/>
    <property type="match status" value="1"/>
</dbReference>
<dbReference type="PANTHER" id="PTHR43537:SF45">
    <property type="entry name" value="GNTR FAMILY REGULATORY PROTEIN"/>
    <property type="match status" value="1"/>
</dbReference>
<keyword evidence="1" id="KW-0805">Transcription regulation</keyword>
<proteinExistence type="predicted"/>
<dbReference type="InterPro" id="IPR011711">
    <property type="entry name" value="GntR_C"/>
</dbReference>
<dbReference type="SMART" id="SM00895">
    <property type="entry name" value="FCD"/>
    <property type="match status" value="1"/>
</dbReference>
<protein>
    <submittedName>
        <fullName evidence="5">GntR family transcriptional regulator</fullName>
    </submittedName>
</protein>
<feature type="domain" description="HTH gntR-type" evidence="4">
    <location>
        <begin position="6"/>
        <end position="73"/>
    </location>
</feature>
<dbReference type="SUPFAM" id="SSF46785">
    <property type="entry name" value="Winged helix' DNA-binding domain"/>
    <property type="match status" value="1"/>
</dbReference>